<reference evidence="1 2" key="1">
    <citation type="submission" date="2019-08" db="EMBL/GenBank/DDBJ databases">
        <title>Deep-cultivation of Planctomycetes and their phenomic and genomic characterization uncovers novel biology.</title>
        <authorList>
            <person name="Wiegand S."/>
            <person name="Jogler M."/>
            <person name="Boedeker C."/>
            <person name="Pinto D."/>
            <person name="Vollmers J."/>
            <person name="Rivas-Marin E."/>
            <person name="Kohn T."/>
            <person name="Peeters S.H."/>
            <person name="Heuer A."/>
            <person name="Rast P."/>
            <person name="Oberbeckmann S."/>
            <person name="Bunk B."/>
            <person name="Jeske O."/>
            <person name="Meyerdierks A."/>
            <person name="Storesund J.E."/>
            <person name="Kallscheuer N."/>
            <person name="Luecker S."/>
            <person name="Lage O.M."/>
            <person name="Pohl T."/>
            <person name="Merkel B.J."/>
            <person name="Hornburger P."/>
            <person name="Mueller R.-W."/>
            <person name="Bruemmer F."/>
            <person name="Labrenz M."/>
            <person name="Spormann A.M."/>
            <person name="Op den Camp H."/>
            <person name="Overmann J."/>
            <person name="Amann R."/>
            <person name="Jetten M.S.M."/>
            <person name="Mascher T."/>
            <person name="Medema M.H."/>
            <person name="Devos D.P."/>
            <person name="Kaster A.-K."/>
            <person name="Ovreas L."/>
            <person name="Rohde M."/>
            <person name="Galperin M.Y."/>
            <person name="Jogler C."/>
        </authorList>
    </citation>
    <scope>NUCLEOTIDE SEQUENCE [LARGE SCALE GENOMIC DNA]</scope>
    <source>
        <strain evidence="1 2">OJF2</strain>
    </source>
</reference>
<keyword evidence="2" id="KW-1185">Reference proteome</keyword>
<dbReference type="EMBL" id="CP042997">
    <property type="protein sequence ID" value="QEH35072.1"/>
    <property type="molecule type" value="Genomic_DNA"/>
</dbReference>
<dbReference type="Proteomes" id="UP000324233">
    <property type="component" value="Chromosome"/>
</dbReference>
<accession>A0A5B9W3B0</accession>
<evidence type="ECO:0000313" key="2">
    <source>
        <dbReference type="Proteomes" id="UP000324233"/>
    </source>
</evidence>
<proteinExistence type="predicted"/>
<name>A0A5B9W3B0_9BACT</name>
<organism evidence="1 2">
    <name type="scientific">Aquisphaera giovannonii</name>
    <dbReference type="NCBI Taxonomy" id="406548"/>
    <lineage>
        <taxon>Bacteria</taxon>
        <taxon>Pseudomonadati</taxon>
        <taxon>Planctomycetota</taxon>
        <taxon>Planctomycetia</taxon>
        <taxon>Isosphaerales</taxon>
        <taxon>Isosphaeraceae</taxon>
        <taxon>Aquisphaera</taxon>
    </lineage>
</organism>
<evidence type="ECO:0000313" key="1">
    <source>
        <dbReference type="EMBL" id="QEH35072.1"/>
    </source>
</evidence>
<protein>
    <submittedName>
        <fullName evidence="1">Uncharacterized protein</fullName>
    </submittedName>
</protein>
<sequence length="133" mass="14642">MVSQVLRNIGVRRLGVSAGFDFAGQDYWGINCAVEAYLETLARIAAERLGPGDPMAIALSDESDGFFTGKVVFVDDILHRPGDRQRFVPLLDAATDQLLREDVFTDYGRRWVATIVQSLRDRLAAPDPAESGD</sequence>
<dbReference type="KEGG" id="agv:OJF2_36170"/>
<gene>
    <name evidence="1" type="ORF">OJF2_36170</name>
</gene>
<dbReference type="AlphaFoldDB" id="A0A5B9W3B0"/>